<organism evidence="1">
    <name type="scientific">Ensete ventricosum</name>
    <name type="common">Abyssinian banana</name>
    <name type="synonym">Musa ensete</name>
    <dbReference type="NCBI Taxonomy" id="4639"/>
    <lineage>
        <taxon>Eukaryota</taxon>
        <taxon>Viridiplantae</taxon>
        <taxon>Streptophyta</taxon>
        <taxon>Embryophyta</taxon>
        <taxon>Tracheophyta</taxon>
        <taxon>Spermatophyta</taxon>
        <taxon>Magnoliopsida</taxon>
        <taxon>Liliopsida</taxon>
        <taxon>Zingiberales</taxon>
        <taxon>Musaceae</taxon>
        <taxon>Ensete</taxon>
    </lineage>
</organism>
<dbReference type="EMBL" id="KV876186">
    <property type="protein sequence ID" value="RZR74286.1"/>
    <property type="molecule type" value="Genomic_DNA"/>
</dbReference>
<name>A0A445MJ90_ENSVE</name>
<reference evidence="1" key="1">
    <citation type="journal article" date="2018" name="Data Brief">
        <title>Genome sequence data from 17 accessions of Ensete ventricosum, a staple food crop for millions in Ethiopia.</title>
        <authorList>
            <person name="Yemataw Z."/>
            <person name="Muzemil S."/>
            <person name="Ambachew D."/>
            <person name="Tripathi L."/>
            <person name="Tesfaye K."/>
            <person name="Chala A."/>
            <person name="Farbos A."/>
            <person name="O'Neill P."/>
            <person name="Moore K."/>
            <person name="Grant M."/>
            <person name="Studholme D.J."/>
        </authorList>
    </citation>
    <scope>NUCLEOTIDE SEQUENCE [LARGE SCALE GENOMIC DNA]</scope>
    <source>
        <tissue evidence="1">Leaf</tissue>
    </source>
</reference>
<evidence type="ECO:0000313" key="1">
    <source>
        <dbReference type="EMBL" id="RZR74286.1"/>
    </source>
</evidence>
<protein>
    <submittedName>
        <fullName evidence="1">Uncharacterized protein</fullName>
    </submittedName>
</protein>
<gene>
    <name evidence="1" type="ORF">BHM03_00034900</name>
</gene>
<proteinExistence type="predicted"/>
<dbReference type="AlphaFoldDB" id="A0A445MJ90"/>
<sequence length="67" mass="7961">MNLLHQNEERIERHDRVFASVKVHILNLYRRKASHLCSIFHLLYQLPSYDLRTSPNSTQVASLFCLH</sequence>
<accession>A0A445MJ90</accession>
<dbReference type="Proteomes" id="UP000290560">
    <property type="component" value="Unassembled WGS sequence"/>
</dbReference>